<dbReference type="PROSITE" id="PS00375">
    <property type="entry name" value="UDPGT"/>
    <property type="match status" value="1"/>
</dbReference>
<protein>
    <recommendedName>
        <fullName evidence="5">Glycosyltransferase</fullName>
        <ecNumber evidence="5">2.4.1.-</ecNumber>
    </recommendedName>
</protein>
<gene>
    <name evidence="6" type="ORF">PIB30_055830</name>
</gene>
<dbReference type="PANTHER" id="PTHR48046">
    <property type="entry name" value="UDP-GLYCOSYLTRANSFERASE 72E1"/>
    <property type="match status" value="1"/>
</dbReference>
<accession>A0ABU6XJV5</accession>
<evidence type="ECO:0000256" key="1">
    <source>
        <dbReference type="ARBA" id="ARBA00009995"/>
    </source>
</evidence>
<evidence type="ECO:0000256" key="3">
    <source>
        <dbReference type="ARBA" id="ARBA00022679"/>
    </source>
</evidence>
<evidence type="ECO:0000313" key="6">
    <source>
        <dbReference type="EMBL" id="MED6197364.1"/>
    </source>
</evidence>
<reference evidence="6 7" key="1">
    <citation type="journal article" date="2023" name="Plants (Basel)">
        <title>Bridging the Gap: Combining Genomics and Transcriptomics Approaches to Understand Stylosanthes scabra, an Orphan Legume from the Brazilian Caatinga.</title>
        <authorList>
            <person name="Ferreira-Neto J.R.C."/>
            <person name="da Silva M.D."/>
            <person name="Binneck E."/>
            <person name="de Melo N.F."/>
            <person name="da Silva R.H."/>
            <person name="de Melo A.L.T.M."/>
            <person name="Pandolfi V."/>
            <person name="Bustamante F.O."/>
            <person name="Brasileiro-Vidal A.C."/>
            <person name="Benko-Iseppon A.M."/>
        </authorList>
    </citation>
    <scope>NUCLEOTIDE SEQUENCE [LARGE SCALE GENOMIC DNA]</scope>
    <source>
        <tissue evidence="6">Leaves</tissue>
    </source>
</reference>
<keyword evidence="2 4" id="KW-0328">Glycosyltransferase</keyword>
<dbReference type="EC" id="2.4.1.-" evidence="5"/>
<dbReference type="Gene3D" id="3.40.50.2000">
    <property type="entry name" value="Glycogen Phosphorylase B"/>
    <property type="match status" value="2"/>
</dbReference>
<dbReference type="EMBL" id="JASCZI010211888">
    <property type="protein sequence ID" value="MED6197364.1"/>
    <property type="molecule type" value="Genomic_DNA"/>
</dbReference>
<evidence type="ECO:0000256" key="2">
    <source>
        <dbReference type="ARBA" id="ARBA00022676"/>
    </source>
</evidence>
<dbReference type="InterPro" id="IPR002213">
    <property type="entry name" value="UDP_glucos_trans"/>
</dbReference>
<evidence type="ECO:0000313" key="7">
    <source>
        <dbReference type="Proteomes" id="UP001341840"/>
    </source>
</evidence>
<comment type="caution">
    <text evidence="6">The sequence shown here is derived from an EMBL/GenBank/DDBJ whole genome shotgun (WGS) entry which is preliminary data.</text>
</comment>
<dbReference type="Proteomes" id="UP001341840">
    <property type="component" value="Unassembled WGS sequence"/>
</dbReference>
<organism evidence="6 7">
    <name type="scientific">Stylosanthes scabra</name>
    <dbReference type="NCBI Taxonomy" id="79078"/>
    <lineage>
        <taxon>Eukaryota</taxon>
        <taxon>Viridiplantae</taxon>
        <taxon>Streptophyta</taxon>
        <taxon>Embryophyta</taxon>
        <taxon>Tracheophyta</taxon>
        <taxon>Spermatophyta</taxon>
        <taxon>Magnoliopsida</taxon>
        <taxon>eudicotyledons</taxon>
        <taxon>Gunneridae</taxon>
        <taxon>Pentapetalae</taxon>
        <taxon>rosids</taxon>
        <taxon>fabids</taxon>
        <taxon>Fabales</taxon>
        <taxon>Fabaceae</taxon>
        <taxon>Papilionoideae</taxon>
        <taxon>50 kb inversion clade</taxon>
        <taxon>dalbergioids sensu lato</taxon>
        <taxon>Dalbergieae</taxon>
        <taxon>Pterocarpus clade</taxon>
        <taxon>Stylosanthes</taxon>
    </lineage>
</organism>
<sequence length="476" mass="53428">MESKTIHVALVSAPVYSHLRSILEFAKRLVQLHQDHYVTCLVPIDGSPCNKTKALLQSLPPNIDYVFVSPKNLEDSTQDTHPAFQVRTLMIRSLPLIRDELKKLISKSRLAAIISDGIITQVLELVKDLNVLSYTYFPSSAMLLALCLHSEYLDKTTSSEYKDLLEPIKIPGCIPIRGVDLPDPFEDRSSETYKEFLGGSKRFFLADGILINTFFEMEAVTIKELEEQESRGMIPSVHAIGPFVQQDESNCVILEGNKNNSMECLNWLDKQEKDSVLYVSFGSGGTISHEQIIELALGLEHSGEKFLWLLKPPSKFGIIFEFGDFSEDPLKYLPNGFLERTKEQGFIVPYWAPQIKILGHSAIGGYICHCGWNSILESVVHGIPMIAWPLFAEQRMNAVLFCNDLKVAVRAKVNEVGIVERGEIALVIKNLMTGEEGKGIRQRMRELKRSAEDAISEGGSSTRTLSQLALKWKILE</sequence>
<keyword evidence="3 4" id="KW-0808">Transferase</keyword>
<comment type="similarity">
    <text evidence="1 4">Belongs to the UDP-glycosyltransferase family.</text>
</comment>
<proteinExistence type="inferred from homology"/>
<dbReference type="PANTHER" id="PTHR48046:SF6">
    <property type="entry name" value="GLYCOSYLTRANSFERASE"/>
    <property type="match status" value="1"/>
</dbReference>
<keyword evidence="7" id="KW-1185">Reference proteome</keyword>
<name>A0ABU6XJV5_9FABA</name>
<dbReference type="CDD" id="cd03784">
    <property type="entry name" value="GT1_Gtf-like"/>
    <property type="match status" value="1"/>
</dbReference>
<dbReference type="Pfam" id="PF00201">
    <property type="entry name" value="UDPGT"/>
    <property type="match status" value="1"/>
</dbReference>
<dbReference type="InterPro" id="IPR035595">
    <property type="entry name" value="UDP_glycos_trans_CS"/>
</dbReference>
<evidence type="ECO:0000256" key="4">
    <source>
        <dbReference type="RuleBase" id="RU003718"/>
    </source>
</evidence>
<dbReference type="SUPFAM" id="SSF53756">
    <property type="entry name" value="UDP-Glycosyltransferase/glycogen phosphorylase"/>
    <property type="match status" value="1"/>
</dbReference>
<evidence type="ECO:0000256" key="5">
    <source>
        <dbReference type="RuleBase" id="RU362057"/>
    </source>
</evidence>